<evidence type="ECO:0000313" key="6">
    <source>
        <dbReference type="EnsemblMetazoa" id="XP_038046159.1"/>
    </source>
</evidence>
<keyword evidence="4" id="KW-0804">Transcription</keyword>
<evidence type="ECO:0000256" key="2">
    <source>
        <dbReference type="ARBA" id="ARBA00008048"/>
    </source>
</evidence>
<dbReference type="AlphaFoldDB" id="A0A913Z2W0"/>
<reference evidence="6" key="1">
    <citation type="submission" date="2022-11" db="UniProtKB">
        <authorList>
            <consortium name="EnsemblMetazoa"/>
        </authorList>
    </citation>
    <scope>IDENTIFICATION</scope>
</reference>
<dbReference type="PANTHER" id="PTHR13130:SF4">
    <property type="entry name" value="MEDIATOR OF RNA POLYMERASE II TRANSCRIPTION SUBUNIT 27"/>
    <property type="match status" value="1"/>
</dbReference>
<dbReference type="RefSeq" id="XP_038046159.1">
    <property type="nucleotide sequence ID" value="XM_038190231.1"/>
</dbReference>
<dbReference type="InterPro" id="IPR021627">
    <property type="entry name" value="Mediator_Med27"/>
</dbReference>
<dbReference type="PANTHER" id="PTHR13130">
    <property type="entry name" value="34 KDA TRANSCRIPTIONAL CO-ACTIVATOR-RELATED"/>
    <property type="match status" value="1"/>
</dbReference>
<evidence type="ECO:0000256" key="4">
    <source>
        <dbReference type="ARBA" id="ARBA00023163"/>
    </source>
</evidence>
<keyword evidence="7" id="KW-1185">Reference proteome</keyword>
<dbReference type="GO" id="GO:0016592">
    <property type="term" value="C:mediator complex"/>
    <property type="evidence" value="ECO:0007669"/>
    <property type="project" value="InterPro"/>
</dbReference>
<sequence length="316" mass="36422">MCAVLFGNEKMAADTDNTKMLMLAIFAVQKLRENVNKTFSSLHDGVKTSTEDEANVDGKVKHFVTQLHHNLCSVNDCFSDLEKLTSNIVKGSQGSSLGVTGFLSLDPVLDKTPMYQQVLQSYKWWTKLKEHSSHASSLLNYHTMRRSTSILGKKRKLQPSLLAYSLQAVDQLVSSLNRQFMDAMVITKVPNMPNVYQVTLGRTFYAIVGLQRLLIERVVIRGQHENIYMDERMVDIWTPSKYKVFQKITDHATSAMLHYQPLRPDMCFFSFMKWLHSYQKLFCSPCRHCGQFLQDNLPPTWHDFRTLLPYHEGCRQ</sequence>
<dbReference type="Proteomes" id="UP000887568">
    <property type="component" value="Unplaced"/>
</dbReference>
<comment type="similarity">
    <text evidence="2">Belongs to the Mediator complex subunit 27 family.</text>
</comment>
<dbReference type="GO" id="GO:0006357">
    <property type="term" value="P:regulation of transcription by RNA polymerase II"/>
    <property type="evidence" value="ECO:0007669"/>
    <property type="project" value="TreeGrafter"/>
</dbReference>
<evidence type="ECO:0000256" key="5">
    <source>
        <dbReference type="ARBA" id="ARBA00023242"/>
    </source>
</evidence>
<keyword evidence="5" id="KW-0539">Nucleus</keyword>
<dbReference type="EnsemblMetazoa" id="XM_038190231.1">
    <property type="protein sequence ID" value="XP_038046159.1"/>
    <property type="gene ID" value="LOC119720530"/>
</dbReference>
<organism evidence="6 7">
    <name type="scientific">Patiria miniata</name>
    <name type="common">Bat star</name>
    <name type="synonym">Asterina miniata</name>
    <dbReference type="NCBI Taxonomy" id="46514"/>
    <lineage>
        <taxon>Eukaryota</taxon>
        <taxon>Metazoa</taxon>
        <taxon>Echinodermata</taxon>
        <taxon>Eleutherozoa</taxon>
        <taxon>Asterozoa</taxon>
        <taxon>Asteroidea</taxon>
        <taxon>Valvatacea</taxon>
        <taxon>Valvatida</taxon>
        <taxon>Asterinidae</taxon>
        <taxon>Patiria</taxon>
    </lineage>
</organism>
<evidence type="ECO:0000256" key="1">
    <source>
        <dbReference type="ARBA" id="ARBA00004123"/>
    </source>
</evidence>
<comment type="subcellular location">
    <subcellularLocation>
        <location evidence="1">Nucleus</location>
    </subcellularLocation>
</comment>
<name>A0A913Z2W0_PATMI</name>
<protein>
    <recommendedName>
        <fullName evidence="8">Mediator of RNA polymerase II transcription subunit 27</fullName>
    </recommendedName>
</protein>
<evidence type="ECO:0000313" key="7">
    <source>
        <dbReference type="Proteomes" id="UP000887568"/>
    </source>
</evidence>
<keyword evidence="3" id="KW-0805">Transcription regulation</keyword>
<dbReference type="OMA" id="FHEDCRN"/>
<proteinExistence type="inferred from homology"/>
<dbReference type="Pfam" id="PF11571">
    <property type="entry name" value="Med27"/>
    <property type="match status" value="1"/>
</dbReference>
<dbReference type="GO" id="GO:0003713">
    <property type="term" value="F:transcription coactivator activity"/>
    <property type="evidence" value="ECO:0007669"/>
    <property type="project" value="TreeGrafter"/>
</dbReference>
<accession>A0A913Z2W0</accession>
<evidence type="ECO:0008006" key="8">
    <source>
        <dbReference type="Google" id="ProtNLM"/>
    </source>
</evidence>
<dbReference type="GeneID" id="119720530"/>
<dbReference type="CTD" id="9442"/>
<evidence type="ECO:0000256" key="3">
    <source>
        <dbReference type="ARBA" id="ARBA00023015"/>
    </source>
</evidence>
<dbReference type="OrthoDB" id="1868004at2759"/>